<gene>
    <name evidence="2" type="ORF">O0S08_01050</name>
</gene>
<feature type="chain" id="PRO_5046211663" evidence="1">
    <location>
        <begin position="33"/>
        <end position="277"/>
    </location>
</feature>
<keyword evidence="1" id="KW-0732">Signal</keyword>
<evidence type="ECO:0000256" key="1">
    <source>
        <dbReference type="SAM" id="SignalP"/>
    </source>
</evidence>
<evidence type="ECO:0000313" key="2">
    <source>
        <dbReference type="EMBL" id="WAS94720.1"/>
    </source>
</evidence>
<keyword evidence="3" id="KW-1185">Reference proteome</keyword>
<organism evidence="2 3">
    <name type="scientific">Nannocystis punicea</name>
    <dbReference type="NCBI Taxonomy" id="2995304"/>
    <lineage>
        <taxon>Bacteria</taxon>
        <taxon>Pseudomonadati</taxon>
        <taxon>Myxococcota</taxon>
        <taxon>Polyangia</taxon>
        <taxon>Nannocystales</taxon>
        <taxon>Nannocystaceae</taxon>
        <taxon>Nannocystis</taxon>
    </lineage>
</organism>
<dbReference type="EMBL" id="CP114040">
    <property type="protein sequence ID" value="WAS94720.1"/>
    <property type="molecule type" value="Genomic_DNA"/>
</dbReference>
<feature type="signal peptide" evidence="1">
    <location>
        <begin position="1"/>
        <end position="32"/>
    </location>
</feature>
<name>A0ABY7H6M8_9BACT</name>
<accession>A0ABY7H6M8</accession>
<dbReference type="Proteomes" id="UP001164459">
    <property type="component" value="Chromosome"/>
</dbReference>
<dbReference type="RefSeq" id="WP_269037055.1">
    <property type="nucleotide sequence ID" value="NZ_CP114040.1"/>
</dbReference>
<reference evidence="2" key="1">
    <citation type="submission" date="2022-11" db="EMBL/GenBank/DDBJ databases">
        <title>Minimal conservation of predation-associated metabolite biosynthetic gene clusters underscores biosynthetic potential of Myxococcota including descriptions for ten novel species: Archangium lansinium sp. nov., Myxococcus landrumus sp. nov., Nannocystis bai.</title>
        <authorList>
            <person name="Ahearne A."/>
            <person name="Stevens C."/>
            <person name="Dowd S."/>
        </authorList>
    </citation>
    <scope>NUCLEOTIDE SEQUENCE</scope>
    <source>
        <strain evidence="2">Fl3</strain>
    </source>
</reference>
<evidence type="ECO:0000313" key="3">
    <source>
        <dbReference type="Proteomes" id="UP001164459"/>
    </source>
</evidence>
<sequence length="277" mass="30146">MRRRSGALWKSLVPSAVLGLAALLVAPAPAEALSCWQPEWQQWGLLVVTEDVPVDAHPWRFFECGGFEPESCILEADGYSGFADPVRHGANCDVDEAGFGYFIEYVPRDPLIAGKTYTMNCGTSGVFDEGLNEFTVGDAPASPPGEVALREVRIERGNDGGCCPGDGDQLLVRIDELDAPYLREGGWIELLYPTHEVFPISVIGPSEIRLPLTAGPLEFTPVAANGVRGETVRLEPSEIGDREAVYIPCAVGRARSELALWLLAPLLWIAGRRKRRS</sequence>
<proteinExistence type="predicted"/>
<protein>
    <submittedName>
        <fullName evidence="2">Uncharacterized protein</fullName>
    </submittedName>
</protein>